<feature type="region of interest" description="Disordered" evidence="1">
    <location>
        <begin position="63"/>
        <end position="89"/>
    </location>
</feature>
<dbReference type="STRING" id="1081109.A0A166PPT5"/>
<dbReference type="EMBL" id="AZGY01000005">
    <property type="protein sequence ID" value="KZZ98290.1"/>
    <property type="molecule type" value="Genomic_DNA"/>
</dbReference>
<feature type="compositionally biased region" description="Basic and acidic residues" evidence="1">
    <location>
        <begin position="66"/>
        <end position="84"/>
    </location>
</feature>
<evidence type="ECO:0000313" key="4">
    <source>
        <dbReference type="Proteomes" id="UP000078544"/>
    </source>
</evidence>
<organism evidence="3 4">
    <name type="scientific">Moelleriella libera RCEF 2490</name>
    <dbReference type="NCBI Taxonomy" id="1081109"/>
    <lineage>
        <taxon>Eukaryota</taxon>
        <taxon>Fungi</taxon>
        <taxon>Dikarya</taxon>
        <taxon>Ascomycota</taxon>
        <taxon>Pezizomycotina</taxon>
        <taxon>Sordariomycetes</taxon>
        <taxon>Hypocreomycetidae</taxon>
        <taxon>Hypocreales</taxon>
        <taxon>Clavicipitaceae</taxon>
        <taxon>Moelleriella</taxon>
    </lineage>
</organism>
<dbReference type="Pfam" id="PF20150">
    <property type="entry name" value="2EXR"/>
    <property type="match status" value="1"/>
</dbReference>
<feature type="compositionally biased region" description="Basic residues" evidence="1">
    <location>
        <begin position="407"/>
        <end position="418"/>
    </location>
</feature>
<dbReference type="AlphaFoldDB" id="A0A166PPT5"/>
<evidence type="ECO:0000259" key="2">
    <source>
        <dbReference type="Pfam" id="PF20150"/>
    </source>
</evidence>
<sequence length="455" mass="51630">MVRSFKFSVPEECRDFPLFSLLPTEIRQLIWECHVRTPGLHFLQLKSASDDWLHVESVARRRRRPRDRDSSEDMSDVLREDASPRPRCSAGLVSSSPCIQADQSHYRTLRRQLSVLAQTCAESRRVAQRLCRRQDTLRTRRGDIVCLGGSLDAVFLEYLDHRSYKSNLHLAEVPDCAALGHLRRIAMPYSYAWRPVETRCACWFCRGTSAERPHDRESCCPAHLYQFLARHVPCLEEFFFVDYYIVHRSKSGLACDVDMRRPGLFMRQKPRFWAGNRRYHEANPRDWTVNRGVVLVIEWLRESFVRYAKASPLCQHPQPQSVRFSVLACEWDIAPPPPFHSRSDGTQMAGPLSFGAHQSASSRTVPPQQRGSSLSENGGISRWSRAAAAAGGAEDEELREEAAGGQKSRHSAAARHAHQGQIGHLPAWGTDGKFDFVCQQLERGKAHTVGFLGGP</sequence>
<dbReference type="InterPro" id="IPR045518">
    <property type="entry name" value="2EXR"/>
</dbReference>
<feature type="domain" description="2EXR" evidence="2">
    <location>
        <begin position="16"/>
        <end position="132"/>
    </location>
</feature>
<dbReference type="Proteomes" id="UP000078544">
    <property type="component" value="Unassembled WGS sequence"/>
</dbReference>
<name>A0A166PPT5_9HYPO</name>
<accession>A0A166PPT5</accession>
<protein>
    <recommendedName>
        <fullName evidence="2">2EXR domain-containing protein</fullName>
    </recommendedName>
</protein>
<evidence type="ECO:0000313" key="3">
    <source>
        <dbReference type="EMBL" id="KZZ98290.1"/>
    </source>
</evidence>
<dbReference type="OrthoDB" id="4655872at2759"/>
<comment type="caution">
    <text evidence="3">The sequence shown here is derived from an EMBL/GenBank/DDBJ whole genome shotgun (WGS) entry which is preliminary data.</text>
</comment>
<evidence type="ECO:0000256" key="1">
    <source>
        <dbReference type="SAM" id="MobiDB-lite"/>
    </source>
</evidence>
<feature type="compositionally biased region" description="Polar residues" evidence="1">
    <location>
        <begin position="356"/>
        <end position="378"/>
    </location>
</feature>
<feature type="region of interest" description="Disordered" evidence="1">
    <location>
        <begin position="338"/>
        <end position="426"/>
    </location>
</feature>
<keyword evidence="4" id="KW-1185">Reference proteome</keyword>
<gene>
    <name evidence="3" type="ORF">AAL_02808</name>
</gene>
<reference evidence="3 4" key="1">
    <citation type="journal article" date="2016" name="Genome Biol. Evol.">
        <title>Divergent and convergent evolution of fungal pathogenicity.</title>
        <authorList>
            <person name="Shang Y."/>
            <person name="Xiao G."/>
            <person name="Zheng P."/>
            <person name="Cen K."/>
            <person name="Zhan S."/>
            <person name="Wang C."/>
        </authorList>
    </citation>
    <scope>NUCLEOTIDE SEQUENCE [LARGE SCALE GENOMIC DNA]</scope>
    <source>
        <strain evidence="3 4">RCEF 2490</strain>
    </source>
</reference>
<proteinExistence type="predicted"/>